<dbReference type="GO" id="GO:0005737">
    <property type="term" value="C:cytoplasm"/>
    <property type="evidence" value="ECO:0007669"/>
    <property type="project" value="UniProtKB-SubCell"/>
</dbReference>
<dbReference type="InterPro" id="IPR006195">
    <property type="entry name" value="aa-tRNA-synth_II"/>
</dbReference>
<evidence type="ECO:0000313" key="16">
    <source>
        <dbReference type="Proteomes" id="UP000176598"/>
    </source>
</evidence>
<dbReference type="SUPFAM" id="SSF55681">
    <property type="entry name" value="Class II aaRS and biotin synthetases"/>
    <property type="match status" value="1"/>
</dbReference>
<dbReference type="AlphaFoldDB" id="A0A1F7UKU8"/>
<dbReference type="InterPro" id="IPR022911">
    <property type="entry name" value="Phe_tRNA_ligase_alpha1_bac"/>
</dbReference>
<protein>
    <recommendedName>
        <fullName evidence="13">Phenylalanine--tRNA ligase alpha subunit</fullName>
        <ecNumber evidence="13">6.1.1.20</ecNumber>
    </recommendedName>
    <alternativeName>
        <fullName evidence="13">Phenylalanyl-tRNA synthetase alpha subunit</fullName>
        <shortName evidence="13">PheRS</shortName>
    </alternativeName>
</protein>
<dbReference type="PANTHER" id="PTHR11538">
    <property type="entry name" value="PHENYLALANYL-TRNA SYNTHETASE"/>
    <property type="match status" value="1"/>
</dbReference>
<dbReference type="HAMAP" id="MF_00281">
    <property type="entry name" value="Phe_tRNA_synth_alpha1"/>
    <property type="match status" value="1"/>
</dbReference>
<evidence type="ECO:0000256" key="8">
    <source>
        <dbReference type="ARBA" id="ARBA00022840"/>
    </source>
</evidence>
<keyword evidence="6 13" id="KW-0479">Metal-binding</keyword>
<comment type="cofactor">
    <cofactor evidence="13">
        <name>Mg(2+)</name>
        <dbReference type="ChEBI" id="CHEBI:18420"/>
    </cofactor>
    <text evidence="13">Binds 2 magnesium ions per tetramer.</text>
</comment>
<dbReference type="Pfam" id="PF01409">
    <property type="entry name" value="tRNA-synt_2d"/>
    <property type="match status" value="1"/>
</dbReference>
<evidence type="ECO:0000259" key="14">
    <source>
        <dbReference type="PROSITE" id="PS50862"/>
    </source>
</evidence>
<dbReference type="InterPro" id="IPR002319">
    <property type="entry name" value="Phenylalanyl-tRNA_Synthase"/>
</dbReference>
<comment type="similarity">
    <text evidence="2 13">Belongs to the class-II aminoacyl-tRNA synthetase family. Phe-tRNA synthetase alpha subunit type 1 subfamily.</text>
</comment>
<dbReference type="InterPro" id="IPR004188">
    <property type="entry name" value="Phe-tRNA_ligase_II_N"/>
</dbReference>
<dbReference type="Proteomes" id="UP000176598">
    <property type="component" value="Unassembled WGS sequence"/>
</dbReference>
<keyword evidence="10 13" id="KW-0648">Protein biosynthesis</keyword>
<dbReference type="GO" id="GO:0005524">
    <property type="term" value="F:ATP binding"/>
    <property type="evidence" value="ECO:0007669"/>
    <property type="project" value="UniProtKB-UniRule"/>
</dbReference>
<dbReference type="SUPFAM" id="SSF46589">
    <property type="entry name" value="tRNA-binding arm"/>
    <property type="match status" value="1"/>
</dbReference>
<keyword evidence="4 13" id="KW-0963">Cytoplasm</keyword>
<evidence type="ECO:0000256" key="3">
    <source>
        <dbReference type="ARBA" id="ARBA00011209"/>
    </source>
</evidence>
<evidence type="ECO:0000256" key="6">
    <source>
        <dbReference type="ARBA" id="ARBA00022723"/>
    </source>
</evidence>
<evidence type="ECO:0000256" key="12">
    <source>
        <dbReference type="ARBA" id="ARBA00049255"/>
    </source>
</evidence>
<comment type="caution">
    <text evidence="15">The sequence shown here is derived from an EMBL/GenBank/DDBJ whole genome shotgun (WGS) entry which is preliminary data.</text>
</comment>
<dbReference type="Pfam" id="PF02912">
    <property type="entry name" value="Phe_tRNA-synt_N"/>
    <property type="match status" value="1"/>
</dbReference>
<keyword evidence="9 13" id="KW-0460">Magnesium</keyword>
<feature type="binding site" evidence="13">
    <location>
        <position position="262"/>
    </location>
    <ligand>
        <name>Mg(2+)</name>
        <dbReference type="ChEBI" id="CHEBI:18420"/>
        <note>shared with beta subunit</note>
    </ligand>
</feature>
<evidence type="ECO:0000256" key="2">
    <source>
        <dbReference type="ARBA" id="ARBA00010207"/>
    </source>
</evidence>
<name>A0A1F7UKU8_9BACT</name>
<feature type="domain" description="Aminoacyl-transfer RNA synthetases class-II family profile" evidence="14">
    <location>
        <begin position="122"/>
        <end position="331"/>
    </location>
</feature>
<evidence type="ECO:0000256" key="7">
    <source>
        <dbReference type="ARBA" id="ARBA00022741"/>
    </source>
</evidence>
<dbReference type="PANTHER" id="PTHR11538:SF41">
    <property type="entry name" value="PHENYLALANINE--TRNA LIGASE, MITOCHONDRIAL"/>
    <property type="match status" value="1"/>
</dbReference>
<evidence type="ECO:0000256" key="13">
    <source>
        <dbReference type="HAMAP-Rule" id="MF_00281"/>
    </source>
</evidence>
<dbReference type="CDD" id="cd00496">
    <property type="entry name" value="PheRS_alpha_core"/>
    <property type="match status" value="1"/>
</dbReference>
<evidence type="ECO:0000256" key="1">
    <source>
        <dbReference type="ARBA" id="ARBA00004496"/>
    </source>
</evidence>
<evidence type="ECO:0000256" key="9">
    <source>
        <dbReference type="ARBA" id="ARBA00022842"/>
    </source>
</evidence>
<evidence type="ECO:0000256" key="11">
    <source>
        <dbReference type="ARBA" id="ARBA00023146"/>
    </source>
</evidence>
<proteinExistence type="inferred from homology"/>
<gene>
    <name evidence="13" type="primary">pheS</name>
    <name evidence="15" type="ORF">A3F28_02220</name>
</gene>
<keyword evidence="5 13" id="KW-0436">Ligase</keyword>
<comment type="subcellular location">
    <subcellularLocation>
        <location evidence="1 13">Cytoplasm</location>
    </subcellularLocation>
</comment>
<dbReference type="GO" id="GO:0000287">
    <property type="term" value="F:magnesium ion binding"/>
    <property type="evidence" value="ECO:0007669"/>
    <property type="project" value="UniProtKB-UniRule"/>
</dbReference>
<dbReference type="GO" id="GO:0006432">
    <property type="term" value="P:phenylalanyl-tRNA aminoacylation"/>
    <property type="evidence" value="ECO:0007669"/>
    <property type="project" value="UniProtKB-UniRule"/>
</dbReference>
<dbReference type="Gene3D" id="3.30.930.10">
    <property type="entry name" value="Bira Bifunctional Protein, Domain 2"/>
    <property type="match status" value="1"/>
</dbReference>
<dbReference type="InterPro" id="IPR010978">
    <property type="entry name" value="tRNA-bd_arm"/>
</dbReference>
<comment type="catalytic activity">
    <reaction evidence="12 13">
        <text>tRNA(Phe) + L-phenylalanine + ATP = L-phenylalanyl-tRNA(Phe) + AMP + diphosphate + H(+)</text>
        <dbReference type="Rhea" id="RHEA:19413"/>
        <dbReference type="Rhea" id="RHEA-COMP:9668"/>
        <dbReference type="Rhea" id="RHEA-COMP:9699"/>
        <dbReference type="ChEBI" id="CHEBI:15378"/>
        <dbReference type="ChEBI" id="CHEBI:30616"/>
        <dbReference type="ChEBI" id="CHEBI:33019"/>
        <dbReference type="ChEBI" id="CHEBI:58095"/>
        <dbReference type="ChEBI" id="CHEBI:78442"/>
        <dbReference type="ChEBI" id="CHEBI:78531"/>
        <dbReference type="ChEBI" id="CHEBI:456215"/>
        <dbReference type="EC" id="6.1.1.20"/>
    </reaction>
</comment>
<evidence type="ECO:0000256" key="10">
    <source>
        <dbReference type="ARBA" id="ARBA00022917"/>
    </source>
</evidence>
<keyword evidence="7 13" id="KW-0547">Nucleotide-binding</keyword>
<dbReference type="InterPro" id="IPR045864">
    <property type="entry name" value="aa-tRNA-synth_II/BPL/LPL"/>
</dbReference>
<dbReference type="EMBL" id="MGEG01000025">
    <property type="protein sequence ID" value="OGL78899.1"/>
    <property type="molecule type" value="Genomic_DNA"/>
</dbReference>
<dbReference type="InterPro" id="IPR004529">
    <property type="entry name" value="Phe-tRNA-synth_IIc_asu"/>
</dbReference>
<keyword evidence="8 13" id="KW-0067">ATP-binding</keyword>
<accession>A0A1F7UKU8</accession>
<evidence type="ECO:0000313" key="15">
    <source>
        <dbReference type="EMBL" id="OGL78899.1"/>
    </source>
</evidence>
<dbReference type="PROSITE" id="PS50862">
    <property type="entry name" value="AA_TRNA_LIGASE_II"/>
    <property type="match status" value="1"/>
</dbReference>
<keyword evidence="11 13" id="KW-0030">Aminoacyl-tRNA synthetase</keyword>
<sequence>MREQIEKLRESAIKAVWKAKTLDDLRVAETHYLGRKGELTSLLRSLADFPEKDRPAAGEVANRAKIEVEREIGKKRAVLEAEEFQGLGENEWTDVTAPGARPPEGHLHLTTQAIGEVTGIFERLGFTRVRAPEVDWDYYAFQALNMPPDHPARDEWETFFVDLPAGRQVHQGKMVLTPHTSNVQVREMERGELPIRIVCISKCYRRQMDISHVPMFHQFEGLLIDKQVSVTHLKGVLDYFAREFFGPGRVTRLRPFHFRFTEPSFEVDISCAVCKGTGKSGALRCRLCKEGWLELGGAGMVHPNVLRAGGIDPQKYSGFAFGWGVERTAMMKSGVVVDDIRTLYKNDLRFLNQF</sequence>
<organism evidence="15 16">
    <name type="scientific">Candidatus Uhrbacteria bacterium RIFCSPHIGHO2_12_FULL_57_11</name>
    <dbReference type="NCBI Taxonomy" id="1802398"/>
    <lineage>
        <taxon>Bacteria</taxon>
        <taxon>Candidatus Uhriibacteriota</taxon>
    </lineage>
</organism>
<comment type="subunit">
    <text evidence="3 13">Tetramer of two alpha and two beta subunits.</text>
</comment>
<reference evidence="15 16" key="1">
    <citation type="journal article" date="2016" name="Nat. Commun.">
        <title>Thousands of microbial genomes shed light on interconnected biogeochemical processes in an aquifer system.</title>
        <authorList>
            <person name="Anantharaman K."/>
            <person name="Brown C.T."/>
            <person name="Hug L.A."/>
            <person name="Sharon I."/>
            <person name="Castelle C.J."/>
            <person name="Probst A.J."/>
            <person name="Thomas B.C."/>
            <person name="Singh A."/>
            <person name="Wilkins M.J."/>
            <person name="Karaoz U."/>
            <person name="Brodie E.L."/>
            <person name="Williams K.H."/>
            <person name="Hubbard S.S."/>
            <person name="Banfield J.F."/>
        </authorList>
    </citation>
    <scope>NUCLEOTIDE SEQUENCE [LARGE SCALE GENOMIC DNA]</scope>
</reference>
<evidence type="ECO:0000256" key="5">
    <source>
        <dbReference type="ARBA" id="ARBA00022598"/>
    </source>
</evidence>
<dbReference type="EC" id="6.1.1.20" evidence="13"/>
<dbReference type="NCBIfam" id="TIGR00468">
    <property type="entry name" value="pheS"/>
    <property type="match status" value="1"/>
</dbReference>
<dbReference type="GO" id="GO:0004826">
    <property type="term" value="F:phenylalanine-tRNA ligase activity"/>
    <property type="evidence" value="ECO:0007669"/>
    <property type="project" value="UniProtKB-UniRule"/>
</dbReference>
<dbReference type="GO" id="GO:0000049">
    <property type="term" value="F:tRNA binding"/>
    <property type="evidence" value="ECO:0007669"/>
    <property type="project" value="InterPro"/>
</dbReference>
<evidence type="ECO:0000256" key="4">
    <source>
        <dbReference type="ARBA" id="ARBA00022490"/>
    </source>
</evidence>